<evidence type="ECO:0000259" key="7">
    <source>
        <dbReference type="PROSITE" id="PS51387"/>
    </source>
</evidence>
<dbReference type="EMBL" id="JARVKF010000432">
    <property type="protein sequence ID" value="KAK9413949.1"/>
    <property type="molecule type" value="Genomic_DNA"/>
</dbReference>
<evidence type="ECO:0000256" key="5">
    <source>
        <dbReference type="ARBA" id="ARBA00038359"/>
    </source>
</evidence>
<keyword evidence="2 6" id="KW-0812">Transmembrane</keyword>
<reference evidence="8 9" key="1">
    <citation type="journal article" date="2024" name="J. Plant Pathol.">
        <title>Sequence and assembly of the genome of Seiridium unicorne, isolate CBS 538.82, causal agent of cypress canker disease.</title>
        <authorList>
            <person name="Scali E."/>
            <person name="Rocca G.D."/>
            <person name="Danti R."/>
            <person name="Garbelotto M."/>
            <person name="Barberini S."/>
            <person name="Baroncelli R."/>
            <person name="Emiliani G."/>
        </authorList>
    </citation>
    <scope>NUCLEOTIDE SEQUENCE [LARGE SCALE GENOMIC DNA]</scope>
    <source>
        <strain evidence="8 9">BM-138-508</strain>
    </source>
</reference>
<feature type="transmembrane region" description="Helical" evidence="6">
    <location>
        <begin position="501"/>
        <end position="523"/>
    </location>
</feature>
<dbReference type="PANTHER" id="PTHR33048:SF57">
    <property type="entry name" value="INTEGRAL MEMBRANE PROTEIN-RELATED"/>
    <property type="match status" value="1"/>
</dbReference>
<dbReference type="SUPFAM" id="SSF56176">
    <property type="entry name" value="FAD-binding/transporter-associated domain-like"/>
    <property type="match status" value="1"/>
</dbReference>
<dbReference type="InterPro" id="IPR006094">
    <property type="entry name" value="Oxid_FAD_bind_N"/>
</dbReference>
<dbReference type="InterPro" id="IPR052337">
    <property type="entry name" value="SAT4-like"/>
</dbReference>
<comment type="caution">
    <text evidence="8">The sequence shown here is derived from an EMBL/GenBank/DDBJ whole genome shotgun (WGS) entry which is preliminary data.</text>
</comment>
<dbReference type="InterPro" id="IPR049326">
    <property type="entry name" value="Rhodopsin_dom_fungi"/>
</dbReference>
<keyword evidence="3 6" id="KW-1133">Transmembrane helix</keyword>
<dbReference type="Proteomes" id="UP001408356">
    <property type="component" value="Unassembled WGS sequence"/>
</dbReference>
<evidence type="ECO:0000313" key="8">
    <source>
        <dbReference type="EMBL" id="KAK9413949.1"/>
    </source>
</evidence>
<dbReference type="InterPro" id="IPR016166">
    <property type="entry name" value="FAD-bd_PCMH"/>
</dbReference>
<dbReference type="PROSITE" id="PS51387">
    <property type="entry name" value="FAD_PCMH"/>
    <property type="match status" value="1"/>
</dbReference>
<feature type="domain" description="FAD-binding PCMH-type" evidence="7">
    <location>
        <begin position="66"/>
        <end position="236"/>
    </location>
</feature>
<evidence type="ECO:0000256" key="4">
    <source>
        <dbReference type="ARBA" id="ARBA00023136"/>
    </source>
</evidence>
<dbReference type="Pfam" id="PF01565">
    <property type="entry name" value="FAD_binding_4"/>
    <property type="match status" value="1"/>
</dbReference>
<evidence type="ECO:0000256" key="3">
    <source>
        <dbReference type="ARBA" id="ARBA00022989"/>
    </source>
</evidence>
<evidence type="ECO:0000256" key="1">
    <source>
        <dbReference type="ARBA" id="ARBA00004141"/>
    </source>
</evidence>
<protein>
    <submittedName>
        <fullName evidence="8">FAD-binding PCMH-type domain-containing protein</fullName>
    </submittedName>
</protein>
<sequence>MEVITAIVAWAISSTCRNIPAGRWLAPLCPMGANETELASRLSLGAHVYSPESDGFTLATSRWSVFDAPGVGIVVVPGVEADVSETVKYANEKGIPFLAVTGGHGAITSTGRMQNGIEIWMDQLTGVEITQDGASARIKGGTLSKAVIDSLWAAGKQTVTGGCECTSLLGPGLGGGHGVLQGRHGLISDQFLSMNIVLADGSLHTIDDNCDLWWAMQGAGHNFGIVTDVTMKIYDVQNRDWTYNLFVFTSDKPVTFFYILQEGVTTVDPAYTKPFQDLGPVSTTTGSGVYPDIPSWVGWDNAAASCQHTGLANMRFPVDLESYNVQAMRKIYDLFESATRETPALNGSFFLVEGYPLQGVRAAPSGLSAFPFRADNLLVAPVISWVPSGSDIAQKAVDLGKDLRQILLNGSGRTELHSYVNYAFGDETPKGWYGKTKGEPVNIIFVMGSPLGTLVDALPHNVSGKADLIVETVFFALGLLSTGLRLWSRKLQRTEIQANDILIITAVLTYTVDLMWLTLVALIKMSILHFYITVFRETMFIRAARGTMCFVIAFWIAAFFSDAFFCIPPKKSWLPEIPGHCGDDTILYIVLASVDLIIDVTVIALPMPILWGLQLPTPKKIGLTFVFGLGLVIILITSVRFKFFSELDPDDFTFTFSNIALLSSLVPLLGITNANLPVMVPAFRKIFNSSVLSSVLRKSEHPSSANDYNQFERLGEPEVPFVNISASRMAPDTSHSGGIGYT</sequence>
<dbReference type="InterPro" id="IPR016169">
    <property type="entry name" value="FAD-bd_PCMH_sub2"/>
</dbReference>
<keyword evidence="4 6" id="KW-0472">Membrane</keyword>
<dbReference type="Gene3D" id="3.30.465.10">
    <property type="match status" value="1"/>
</dbReference>
<keyword evidence="9" id="KW-1185">Reference proteome</keyword>
<dbReference type="PANTHER" id="PTHR33048">
    <property type="entry name" value="PTH11-LIKE INTEGRAL MEMBRANE PROTEIN (AFU_ORTHOLOGUE AFUA_5G11245)"/>
    <property type="match status" value="1"/>
</dbReference>
<feature type="transmembrane region" description="Helical" evidence="6">
    <location>
        <begin position="621"/>
        <end position="639"/>
    </location>
</feature>
<gene>
    <name evidence="8" type="ORF">SUNI508_11525</name>
</gene>
<evidence type="ECO:0000256" key="6">
    <source>
        <dbReference type="SAM" id="Phobius"/>
    </source>
</evidence>
<feature type="transmembrane region" description="Helical" evidence="6">
    <location>
        <begin position="585"/>
        <end position="609"/>
    </location>
</feature>
<evidence type="ECO:0000256" key="2">
    <source>
        <dbReference type="ARBA" id="ARBA00022692"/>
    </source>
</evidence>
<evidence type="ECO:0000313" key="9">
    <source>
        <dbReference type="Proteomes" id="UP001408356"/>
    </source>
</evidence>
<name>A0ABR2UHH0_9PEZI</name>
<proteinExistence type="inferred from homology"/>
<accession>A0ABR2UHH0</accession>
<comment type="similarity">
    <text evidence="5">Belongs to the SAT4 family.</text>
</comment>
<feature type="transmembrane region" description="Helical" evidence="6">
    <location>
        <begin position="659"/>
        <end position="680"/>
    </location>
</feature>
<organism evidence="8 9">
    <name type="scientific">Seiridium unicorne</name>
    <dbReference type="NCBI Taxonomy" id="138068"/>
    <lineage>
        <taxon>Eukaryota</taxon>
        <taxon>Fungi</taxon>
        <taxon>Dikarya</taxon>
        <taxon>Ascomycota</taxon>
        <taxon>Pezizomycotina</taxon>
        <taxon>Sordariomycetes</taxon>
        <taxon>Xylariomycetidae</taxon>
        <taxon>Amphisphaeriales</taxon>
        <taxon>Sporocadaceae</taxon>
        <taxon>Seiridium</taxon>
    </lineage>
</organism>
<comment type="subcellular location">
    <subcellularLocation>
        <location evidence="1">Membrane</location>
        <topology evidence="1">Multi-pass membrane protein</topology>
    </subcellularLocation>
</comment>
<dbReference type="InterPro" id="IPR036318">
    <property type="entry name" value="FAD-bd_PCMH-like_sf"/>
</dbReference>
<feature type="transmembrane region" description="Helical" evidence="6">
    <location>
        <begin position="543"/>
        <end position="565"/>
    </location>
</feature>
<dbReference type="Pfam" id="PF20684">
    <property type="entry name" value="Fung_rhodopsin"/>
    <property type="match status" value="1"/>
</dbReference>